<feature type="transmembrane region" description="Helical" evidence="6">
    <location>
        <begin position="160"/>
        <end position="184"/>
    </location>
</feature>
<protein>
    <submittedName>
        <fullName evidence="8">Formate dehydrogenase subunit gamma</fullName>
    </submittedName>
</protein>
<dbReference type="EMBL" id="AP025628">
    <property type="protein sequence ID" value="BDG60516.1"/>
    <property type="molecule type" value="Genomic_DNA"/>
</dbReference>
<dbReference type="GO" id="GO:0005886">
    <property type="term" value="C:plasma membrane"/>
    <property type="evidence" value="ECO:0007669"/>
    <property type="project" value="UniProtKB-SubCell"/>
</dbReference>
<dbReference type="InterPro" id="IPR011577">
    <property type="entry name" value="Cyt_b561_bac/Ni-Hgenase"/>
</dbReference>
<feature type="domain" description="Cytochrome b561 bacterial/Ni-hydrogenase" evidence="7">
    <location>
        <begin position="14"/>
        <end position="199"/>
    </location>
</feature>
<keyword evidence="2" id="KW-1003">Cell membrane</keyword>
<evidence type="ECO:0000256" key="1">
    <source>
        <dbReference type="ARBA" id="ARBA00004651"/>
    </source>
</evidence>
<dbReference type="GO" id="GO:0009055">
    <property type="term" value="F:electron transfer activity"/>
    <property type="evidence" value="ECO:0007669"/>
    <property type="project" value="InterPro"/>
</dbReference>
<keyword evidence="4 6" id="KW-1133">Transmembrane helix</keyword>
<evidence type="ECO:0000313" key="8">
    <source>
        <dbReference type="EMBL" id="BDG60516.1"/>
    </source>
</evidence>
<evidence type="ECO:0000256" key="3">
    <source>
        <dbReference type="ARBA" id="ARBA00022692"/>
    </source>
</evidence>
<gene>
    <name evidence="8" type="ORF">caldi_16060</name>
</gene>
<keyword evidence="5 6" id="KW-0472">Membrane</keyword>
<evidence type="ECO:0000256" key="4">
    <source>
        <dbReference type="ARBA" id="ARBA00022989"/>
    </source>
</evidence>
<keyword evidence="9" id="KW-1185">Reference proteome</keyword>
<dbReference type="InterPro" id="IPR016174">
    <property type="entry name" value="Di-haem_cyt_TM"/>
</dbReference>
<dbReference type="GO" id="GO:0036397">
    <property type="term" value="F:formate dehydrogenase (quinone) activity"/>
    <property type="evidence" value="ECO:0007669"/>
    <property type="project" value="TreeGrafter"/>
</dbReference>
<dbReference type="GO" id="GO:0022904">
    <property type="term" value="P:respiratory electron transport chain"/>
    <property type="evidence" value="ECO:0007669"/>
    <property type="project" value="InterPro"/>
</dbReference>
<evidence type="ECO:0000259" key="7">
    <source>
        <dbReference type="Pfam" id="PF01292"/>
    </source>
</evidence>
<dbReference type="PANTHER" id="PTHR30074:SF6">
    <property type="entry name" value="FORMATE DEHYDROGENASE GAMMA SUBUNIT"/>
    <property type="match status" value="1"/>
</dbReference>
<evidence type="ECO:0000313" key="9">
    <source>
        <dbReference type="Proteomes" id="UP001163687"/>
    </source>
</evidence>
<dbReference type="GO" id="GO:0009326">
    <property type="term" value="C:formate dehydrogenase complex"/>
    <property type="evidence" value="ECO:0007669"/>
    <property type="project" value="TreeGrafter"/>
</dbReference>
<keyword evidence="3 6" id="KW-0812">Transmembrane</keyword>
<dbReference type="KEGG" id="cmic:caldi_16060"/>
<organism evidence="8 9">
    <name type="scientific">Caldinitratiruptor microaerophilus</name>
    <dbReference type="NCBI Taxonomy" id="671077"/>
    <lineage>
        <taxon>Bacteria</taxon>
        <taxon>Bacillati</taxon>
        <taxon>Bacillota</taxon>
        <taxon>Clostridia</taxon>
        <taxon>Eubacteriales</taxon>
        <taxon>Symbiobacteriaceae</taxon>
        <taxon>Caldinitratiruptor</taxon>
    </lineage>
</organism>
<proteinExistence type="predicted"/>
<dbReference type="GO" id="GO:0015944">
    <property type="term" value="P:formate oxidation"/>
    <property type="evidence" value="ECO:0007669"/>
    <property type="project" value="TreeGrafter"/>
</dbReference>
<comment type="subcellular location">
    <subcellularLocation>
        <location evidence="1">Cell membrane</location>
        <topology evidence="1">Multi-pass membrane protein</topology>
    </subcellularLocation>
</comment>
<evidence type="ECO:0000256" key="6">
    <source>
        <dbReference type="SAM" id="Phobius"/>
    </source>
</evidence>
<dbReference type="InterPro" id="IPR051817">
    <property type="entry name" value="FDH_cytochrome_b556_subunit"/>
</dbReference>
<dbReference type="Pfam" id="PF01292">
    <property type="entry name" value="Ni_hydr_CYTB"/>
    <property type="match status" value="1"/>
</dbReference>
<dbReference type="Gene3D" id="1.20.950.20">
    <property type="entry name" value="Transmembrane di-heme cytochromes, Chain C"/>
    <property type="match status" value="1"/>
</dbReference>
<dbReference type="AlphaFoldDB" id="A0AA35G7X9"/>
<dbReference type="Proteomes" id="UP001163687">
    <property type="component" value="Chromosome"/>
</dbReference>
<reference evidence="8" key="1">
    <citation type="submission" date="2022-03" db="EMBL/GenBank/DDBJ databases">
        <title>Complete genome sequence of Caldinitratiruptor microaerophilus.</title>
        <authorList>
            <person name="Mukaiyama R."/>
            <person name="Nishiyama T."/>
            <person name="Ueda K."/>
        </authorList>
    </citation>
    <scope>NUCLEOTIDE SEQUENCE</scope>
    <source>
        <strain evidence="8">JCM 16183</strain>
    </source>
</reference>
<feature type="transmembrane region" description="Helical" evidence="6">
    <location>
        <begin position="21"/>
        <end position="43"/>
    </location>
</feature>
<dbReference type="RefSeq" id="WP_264844537.1">
    <property type="nucleotide sequence ID" value="NZ_AP025628.1"/>
</dbReference>
<accession>A0AA35G7X9</accession>
<dbReference type="SUPFAM" id="SSF81342">
    <property type="entry name" value="Transmembrane di-heme cytochromes"/>
    <property type="match status" value="1"/>
</dbReference>
<feature type="transmembrane region" description="Helical" evidence="6">
    <location>
        <begin position="63"/>
        <end position="80"/>
    </location>
</feature>
<sequence>MKGPEVSASNEVVRFSLAERLAHWNHAITFLVLLVTGAALVVSGLPGLLGPDTLRLFGQIHRWAAWPFTFLTVPILLLGARPAVREWLRECCTWDADDRRFLRLFPREFFGLHVELPPQGKFNAGEKVNSLLQIAGYPVMVITGWMLVYRDVLPRVIVMWAQPIHTLFAFLLGAAALGHIYLAVGHPGSRAALSGIITGKVSRDFARSHHRKWYESLIQLGERAAGGPEPGR</sequence>
<dbReference type="GO" id="GO:0009061">
    <property type="term" value="P:anaerobic respiration"/>
    <property type="evidence" value="ECO:0007669"/>
    <property type="project" value="TreeGrafter"/>
</dbReference>
<evidence type="ECO:0000256" key="2">
    <source>
        <dbReference type="ARBA" id="ARBA00022475"/>
    </source>
</evidence>
<feature type="transmembrane region" description="Helical" evidence="6">
    <location>
        <begin position="131"/>
        <end position="148"/>
    </location>
</feature>
<evidence type="ECO:0000256" key="5">
    <source>
        <dbReference type="ARBA" id="ARBA00023136"/>
    </source>
</evidence>
<name>A0AA35G7X9_9FIRM</name>
<dbReference type="PANTHER" id="PTHR30074">
    <property type="entry name" value="FORMATE DEHYDROGENASE, NITRATE-INDUCIBLE, CYTOCHROME B556 FDN SUBUNIT"/>
    <property type="match status" value="1"/>
</dbReference>